<reference evidence="2 3" key="2">
    <citation type="submission" date="2007-08" db="EMBL/GenBank/DDBJ databases">
        <authorList>
            <person name="Fulton L."/>
            <person name="Clifton S."/>
            <person name="Fulton B."/>
            <person name="Xu J."/>
            <person name="Minx P."/>
            <person name="Pepin K.H."/>
            <person name="Johnson M."/>
            <person name="Thiruvilangam P."/>
            <person name="Bhonagiri V."/>
            <person name="Nash W.E."/>
            <person name="Wang C."/>
            <person name="Mardis E.R."/>
            <person name="Wilson R.K."/>
        </authorList>
    </citation>
    <scope>NUCLEOTIDE SEQUENCE [LARGE SCALE GENOMIC DNA]</scope>
    <source>
        <strain evidence="2 3">DSM 753</strain>
    </source>
</reference>
<evidence type="ECO:0000256" key="1">
    <source>
        <dbReference type="SAM" id="MobiDB-lite"/>
    </source>
</evidence>
<evidence type="ECO:0000313" key="3">
    <source>
        <dbReference type="Proteomes" id="UP000003490"/>
    </source>
</evidence>
<sequence>MKFALKASKGARTKPSAGGSGPCTAGSGLALSFFERRLGGFEPELYFYLSTGKTPVARGRGKW</sequence>
<accession>A7VYB0</accession>
<reference evidence="2 3" key="1">
    <citation type="submission" date="2007-08" db="EMBL/GenBank/DDBJ databases">
        <title>Draft genome sequence of Clostridium leptum (DSM 753).</title>
        <authorList>
            <person name="Sudarsanam P."/>
            <person name="Ley R."/>
            <person name="Guruge J."/>
            <person name="Turnbaugh P.J."/>
            <person name="Mahowald M."/>
            <person name="Liep D."/>
            <person name="Gordon J."/>
        </authorList>
    </citation>
    <scope>NUCLEOTIDE SEQUENCE [LARGE SCALE GENOMIC DNA]</scope>
    <source>
        <strain evidence="2 3">DSM 753</strain>
    </source>
</reference>
<evidence type="ECO:0000313" key="2">
    <source>
        <dbReference type="EMBL" id="EDO59538.1"/>
    </source>
</evidence>
<dbReference type="AlphaFoldDB" id="A7VYB0"/>
<organism evidence="2 3">
    <name type="scientific">[Clostridium] leptum DSM 753</name>
    <dbReference type="NCBI Taxonomy" id="428125"/>
    <lineage>
        <taxon>Bacteria</taxon>
        <taxon>Bacillati</taxon>
        <taxon>Bacillota</taxon>
        <taxon>Clostridia</taxon>
        <taxon>Eubacteriales</taxon>
        <taxon>Oscillospiraceae</taxon>
        <taxon>Oscillospiraceae incertae sedis</taxon>
    </lineage>
</organism>
<dbReference type="EMBL" id="ABCB02000021">
    <property type="protein sequence ID" value="EDO59538.1"/>
    <property type="molecule type" value="Genomic_DNA"/>
</dbReference>
<dbReference type="Proteomes" id="UP000003490">
    <property type="component" value="Unassembled WGS sequence"/>
</dbReference>
<proteinExistence type="predicted"/>
<comment type="caution">
    <text evidence="2">The sequence shown here is derived from an EMBL/GenBank/DDBJ whole genome shotgun (WGS) entry which is preliminary data.</text>
</comment>
<protein>
    <submittedName>
        <fullName evidence="2">Uncharacterized protein</fullName>
    </submittedName>
</protein>
<dbReference type="HOGENOM" id="CLU_2877911_0_0_9"/>
<gene>
    <name evidence="2" type="ORF">CLOLEP_03588</name>
</gene>
<name>A7VYB0_9FIRM</name>
<feature type="region of interest" description="Disordered" evidence="1">
    <location>
        <begin position="1"/>
        <end position="23"/>
    </location>
</feature>